<comment type="caution">
    <text evidence="4">The sequence shown here is derived from an EMBL/GenBank/DDBJ whole genome shotgun (WGS) entry which is preliminary data.</text>
</comment>
<dbReference type="GO" id="GO:0003735">
    <property type="term" value="F:structural constituent of ribosome"/>
    <property type="evidence" value="ECO:0007669"/>
    <property type="project" value="TreeGrafter"/>
</dbReference>
<evidence type="ECO:0000313" key="4">
    <source>
        <dbReference type="EMBL" id="TPX49196.1"/>
    </source>
</evidence>
<dbReference type="VEuPathDB" id="FungiDB:SeMB42_g01321"/>
<organism evidence="4 5">
    <name type="scientific">Synchytrium endobioticum</name>
    <dbReference type="NCBI Taxonomy" id="286115"/>
    <lineage>
        <taxon>Eukaryota</taxon>
        <taxon>Fungi</taxon>
        <taxon>Fungi incertae sedis</taxon>
        <taxon>Chytridiomycota</taxon>
        <taxon>Chytridiomycota incertae sedis</taxon>
        <taxon>Chytridiomycetes</taxon>
        <taxon>Synchytriales</taxon>
        <taxon>Synchytriaceae</taxon>
        <taxon>Synchytrium</taxon>
    </lineage>
</organism>
<name>A0A507DCG3_9FUNG</name>
<evidence type="ECO:0000256" key="1">
    <source>
        <dbReference type="ARBA" id="ARBA00008563"/>
    </source>
</evidence>
<dbReference type="InterPro" id="IPR036164">
    <property type="entry name" value="bL21-like_sf"/>
</dbReference>
<dbReference type="Pfam" id="PF00829">
    <property type="entry name" value="Ribosomal_L21p"/>
    <property type="match status" value="1"/>
</dbReference>
<feature type="region of interest" description="Disordered" evidence="3">
    <location>
        <begin position="83"/>
        <end position="111"/>
    </location>
</feature>
<dbReference type="PANTHER" id="PTHR21349">
    <property type="entry name" value="50S RIBOSOMAL PROTEIN L21"/>
    <property type="match status" value="1"/>
</dbReference>
<reference evidence="4 5" key="1">
    <citation type="journal article" date="2019" name="Sci. Rep.">
        <title>Comparative genomics of chytrid fungi reveal insights into the obligate biotrophic and pathogenic lifestyle of Synchytrium endobioticum.</title>
        <authorList>
            <person name="van de Vossenberg B.T.L.H."/>
            <person name="Warris S."/>
            <person name="Nguyen H.D.T."/>
            <person name="van Gent-Pelzer M.P.E."/>
            <person name="Joly D.L."/>
            <person name="van de Geest H.C."/>
            <person name="Bonants P.J.M."/>
            <person name="Smith D.S."/>
            <person name="Levesque C.A."/>
            <person name="van der Lee T.A.J."/>
        </authorList>
    </citation>
    <scope>NUCLEOTIDE SEQUENCE [LARGE SCALE GENOMIC DNA]</scope>
    <source>
        <strain evidence="4 5">LEV6574</strain>
    </source>
</reference>
<dbReference type="OrthoDB" id="5994at2759"/>
<accession>A0A507DCG3</accession>
<gene>
    <name evidence="4" type="ORF">SeLEV6574_g01602</name>
</gene>
<dbReference type="SUPFAM" id="SSF141091">
    <property type="entry name" value="L21p-like"/>
    <property type="match status" value="1"/>
</dbReference>
<evidence type="ECO:0000256" key="2">
    <source>
        <dbReference type="ARBA" id="ARBA00044129"/>
    </source>
</evidence>
<sequence>MCFRSTYLSHFVNPRPNLRHEDILADERGFQRDFAGRLSCIALVHTTMSIQVLRHFRSSSISATILQAACFIPTATLKLPTSKYTPNTHQHLRRRRYASPVTPPSSAKNTVYSNSTVSQLSGIDKNPLAPAQLGPRSHITEQALDLIALQPSHFAIVEIKGRPYHVHVDDVIITMRMNEVKLGDVLILDRVREIGSAEYLLRGNPYVHPEYHTIKVVVVEHPIGKPIVRKHWKKRGHDKIVVNTNSHTALRVAGIEINTVSRKSLPAPVS</sequence>
<evidence type="ECO:0000256" key="3">
    <source>
        <dbReference type="SAM" id="MobiDB-lite"/>
    </source>
</evidence>
<dbReference type="Proteomes" id="UP000320475">
    <property type="component" value="Unassembled WGS sequence"/>
</dbReference>
<dbReference type="AlphaFoldDB" id="A0A507DCG3"/>
<comment type="similarity">
    <text evidence="1">Belongs to the bacterial ribosomal protein bL21 family.</text>
</comment>
<evidence type="ECO:0000313" key="5">
    <source>
        <dbReference type="Proteomes" id="UP000320475"/>
    </source>
</evidence>
<dbReference type="GO" id="GO:0005762">
    <property type="term" value="C:mitochondrial large ribosomal subunit"/>
    <property type="evidence" value="ECO:0007669"/>
    <property type="project" value="TreeGrafter"/>
</dbReference>
<dbReference type="EMBL" id="QEAM01000038">
    <property type="protein sequence ID" value="TPX49196.1"/>
    <property type="molecule type" value="Genomic_DNA"/>
</dbReference>
<protein>
    <recommendedName>
        <fullName evidence="2">Large ribosomal subunit protein bL21m</fullName>
    </recommendedName>
</protein>
<proteinExistence type="inferred from homology"/>
<dbReference type="PANTHER" id="PTHR21349:SF0">
    <property type="entry name" value="LARGE RIBOSOMAL SUBUNIT PROTEIN BL21M"/>
    <property type="match status" value="1"/>
</dbReference>
<dbReference type="InterPro" id="IPR028909">
    <property type="entry name" value="bL21-like"/>
</dbReference>